<evidence type="ECO:0000313" key="1">
    <source>
        <dbReference type="EMBL" id="CAH6722795.1"/>
    </source>
</evidence>
<name>A0ACA9YCK4_9ASCO</name>
<accession>A0ACA9YCK4</accession>
<organism evidence="1 2">
    <name type="scientific">[Candida] jaroonii</name>
    <dbReference type="NCBI Taxonomy" id="467808"/>
    <lineage>
        <taxon>Eukaryota</taxon>
        <taxon>Fungi</taxon>
        <taxon>Dikarya</taxon>
        <taxon>Ascomycota</taxon>
        <taxon>Saccharomycotina</taxon>
        <taxon>Pichiomycetes</taxon>
        <taxon>Debaryomycetaceae</taxon>
        <taxon>Yamadazyma</taxon>
    </lineage>
</organism>
<gene>
    <name evidence="1" type="ORF">CLIB1444_11S01288</name>
</gene>
<protein>
    <submittedName>
        <fullName evidence="1">Uncharacterized protein</fullName>
    </submittedName>
</protein>
<comment type="caution">
    <text evidence="1">The sequence shown here is derived from an EMBL/GenBank/DDBJ whole genome shotgun (WGS) entry which is preliminary data.</text>
</comment>
<reference evidence="1" key="1">
    <citation type="submission" date="2022-06" db="EMBL/GenBank/DDBJ databases">
        <authorList>
            <person name="Legras J.-L."/>
            <person name="Devillers H."/>
            <person name="Grondin C."/>
        </authorList>
    </citation>
    <scope>NUCLEOTIDE SEQUENCE</scope>
    <source>
        <strain evidence="1">CLIB 1444</strain>
    </source>
</reference>
<dbReference type="Proteomes" id="UP001152531">
    <property type="component" value="Unassembled WGS sequence"/>
</dbReference>
<evidence type="ECO:0000313" key="2">
    <source>
        <dbReference type="Proteomes" id="UP001152531"/>
    </source>
</evidence>
<dbReference type="EMBL" id="CALSDN010000011">
    <property type="protein sequence ID" value="CAH6722795.1"/>
    <property type="molecule type" value="Genomic_DNA"/>
</dbReference>
<sequence>MIQLAPELIDKILGYLPKRTRDAFYNIPNETRDFPAVYQLGLGFGGVLVNSVSTYKKYGALHPRTNFIDIDDFIQYYNSPPFIPSPKRLAIYEDMKYHELNFPDNIHYMESSFDTNVKSKLTVYNSIANPLSLLDSSVKEIDELTADYRNFDDSLIDRYSVQKLFIEAEDGKLAKLENTKIPVELLINNPLHDVRGLPQCLTVLRLTISEDLKDIDLSYLKNLEVLRLSLDGSNTDFKLKCPESLVKFCVSCSDDITFSGNVLLPPTLKYAQFHLFNLNHELPEDLETIDLVMCEVSYKIPKGVKTVYLESCVFMEPLELPPSLESLNIVNVETIPQDLSHLTKLNFLVIEVDDIFSVNPPISDPIILPPSLRYLKCTVSEFNFKMNDGLKDVSFLSMNPLIGTFPSSIKHLELGETTYENIRNLPPKVETLELLSMTSSTGEPWILPSSLKMLFILACDIQNIIFNEGLEFLQIEGCFITQQIIDNFPKSLKTLILTHNPLDQNISFDFSKLSIRELVVSDLNGVTGLILPPSLKLLCFIRHGEGFIDYGFEPDYSRVREARILDETSGTSHWIVNGVLKSNSCESIAEALAAL</sequence>
<keyword evidence="2" id="KW-1185">Reference proteome</keyword>
<proteinExistence type="predicted"/>